<proteinExistence type="predicted"/>
<dbReference type="InterPro" id="IPR036679">
    <property type="entry name" value="FlgN-like_sf"/>
</dbReference>
<dbReference type="AlphaFoldDB" id="A0A518DQ58"/>
<dbReference type="SUPFAM" id="SSF140566">
    <property type="entry name" value="FlgN-like"/>
    <property type="match status" value="1"/>
</dbReference>
<protein>
    <submittedName>
        <fullName evidence="1">FlgN protein</fullName>
    </submittedName>
</protein>
<dbReference type="RefSeq" id="WP_145051584.1">
    <property type="nucleotide sequence ID" value="NZ_CP036433.1"/>
</dbReference>
<evidence type="ECO:0000313" key="1">
    <source>
        <dbReference type="EMBL" id="QDU93970.1"/>
    </source>
</evidence>
<sequence>MMDTDRLAELIDAKREVLTRLRQFARRQVEVVAEEDLTRLFSLLAAKQTLVDELTRLETELNPFRNQQPEDRVWRSPEARDACRESVQSCEAIYRELLLLEKQGAADLSERRDHIARQLDGAHSAAKARRAYGHEAATRPAVSAFDCTSD</sequence>
<dbReference type="Proteomes" id="UP000317648">
    <property type="component" value="Chromosome"/>
</dbReference>
<evidence type="ECO:0000313" key="2">
    <source>
        <dbReference type="Proteomes" id="UP000317648"/>
    </source>
</evidence>
<dbReference type="KEGG" id="lcre:Pla8534_17560"/>
<name>A0A518DQ58_9BACT</name>
<gene>
    <name evidence="1" type="ORF">Pla8534_17560</name>
</gene>
<dbReference type="GO" id="GO:0044780">
    <property type="term" value="P:bacterial-type flagellum assembly"/>
    <property type="evidence" value="ECO:0007669"/>
    <property type="project" value="InterPro"/>
</dbReference>
<dbReference type="EMBL" id="CP036433">
    <property type="protein sequence ID" value="QDU93970.1"/>
    <property type="molecule type" value="Genomic_DNA"/>
</dbReference>
<keyword evidence="2" id="KW-1185">Reference proteome</keyword>
<organism evidence="1 2">
    <name type="scientific">Lignipirellula cremea</name>
    <dbReference type="NCBI Taxonomy" id="2528010"/>
    <lineage>
        <taxon>Bacteria</taxon>
        <taxon>Pseudomonadati</taxon>
        <taxon>Planctomycetota</taxon>
        <taxon>Planctomycetia</taxon>
        <taxon>Pirellulales</taxon>
        <taxon>Pirellulaceae</taxon>
        <taxon>Lignipirellula</taxon>
    </lineage>
</organism>
<accession>A0A518DQ58</accession>
<reference evidence="1 2" key="1">
    <citation type="submission" date="2019-02" db="EMBL/GenBank/DDBJ databases">
        <title>Deep-cultivation of Planctomycetes and their phenomic and genomic characterization uncovers novel biology.</title>
        <authorList>
            <person name="Wiegand S."/>
            <person name="Jogler M."/>
            <person name="Boedeker C."/>
            <person name="Pinto D."/>
            <person name="Vollmers J."/>
            <person name="Rivas-Marin E."/>
            <person name="Kohn T."/>
            <person name="Peeters S.H."/>
            <person name="Heuer A."/>
            <person name="Rast P."/>
            <person name="Oberbeckmann S."/>
            <person name="Bunk B."/>
            <person name="Jeske O."/>
            <person name="Meyerdierks A."/>
            <person name="Storesund J.E."/>
            <person name="Kallscheuer N."/>
            <person name="Luecker S."/>
            <person name="Lage O.M."/>
            <person name="Pohl T."/>
            <person name="Merkel B.J."/>
            <person name="Hornburger P."/>
            <person name="Mueller R.-W."/>
            <person name="Bruemmer F."/>
            <person name="Labrenz M."/>
            <person name="Spormann A.M."/>
            <person name="Op den Camp H."/>
            <person name="Overmann J."/>
            <person name="Amann R."/>
            <person name="Jetten M.S.M."/>
            <person name="Mascher T."/>
            <person name="Medema M.H."/>
            <person name="Devos D.P."/>
            <person name="Kaster A.-K."/>
            <person name="Ovreas L."/>
            <person name="Rohde M."/>
            <person name="Galperin M.Y."/>
            <person name="Jogler C."/>
        </authorList>
    </citation>
    <scope>NUCLEOTIDE SEQUENCE [LARGE SCALE GENOMIC DNA]</scope>
    <source>
        <strain evidence="1 2">Pla85_3_4</strain>
    </source>
</reference>
<dbReference type="OrthoDB" id="276441at2"/>